<keyword evidence="1" id="KW-0472">Membrane</keyword>
<keyword evidence="3" id="KW-1185">Reference proteome</keyword>
<comment type="caution">
    <text evidence="2">The sequence shown here is derived from an EMBL/GenBank/DDBJ whole genome shotgun (WGS) entry which is preliminary data.</text>
</comment>
<evidence type="ECO:0000256" key="1">
    <source>
        <dbReference type="SAM" id="Phobius"/>
    </source>
</evidence>
<accession>A0A328WXW0</accession>
<sequence length="78" mass="9719">MKKLHKFIIVTLLLLYFVLHFSIVEKDYFQYIQYTMFIILVIYAFFDLMKTKKIDENISKENTMSFKSKFFFRFLFLF</sequence>
<dbReference type="Proteomes" id="UP000249518">
    <property type="component" value="Unassembled WGS sequence"/>
</dbReference>
<feature type="transmembrane region" description="Helical" evidence="1">
    <location>
        <begin position="29"/>
        <end position="46"/>
    </location>
</feature>
<keyword evidence="1" id="KW-0812">Transmembrane</keyword>
<organism evidence="2 3">
    <name type="scientific">Flavobacterium lacus</name>
    <dbReference type="NCBI Taxonomy" id="1353778"/>
    <lineage>
        <taxon>Bacteria</taxon>
        <taxon>Pseudomonadati</taxon>
        <taxon>Bacteroidota</taxon>
        <taxon>Flavobacteriia</taxon>
        <taxon>Flavobacteriales</taxon>
        <taxon>Flavobacteriaceae</taxon>
        <taxon>Flavobacterium</taxon>
    </lineage>
</organism>
<name>A0A328WXW0_9FLAO</name>
<evidence type="ECO:0000313" key="3">
    <source>
        <dbReference type="Proteomes" id="UP000249518"/>
    </source>
</evidence>
<protein>
    <submittedName>
        <fullName evidence="2">Uncharacterized protein</fullName>
    </submittedName>
</protein>
<evidence type="ECO:0000313" key="2">
    <source>
        <dbReference type="EMBL" id="RAR51042.1"/>
    </source>
</evidence>
<feature type="transmembrane region" description="Helical" evidence="1">
    <location>
        <begin position="7"/>
        <end position="23"/>
    </location>
</feature>
<reference evidence="2 3" key="1">
    <citation type="submission" date="2018-06" db="EMBL/GenBank/DDBJ databases">
        <title>Genomic Encyclopedia of Type Strains, Phase III (KMG-III): the genomes of soil and plant-associated and newly described type strains.</title>
        <authorList>
            <person name="Whitman W."/>
        </authorList>
    </citation>
    <scope>NUCLEOTIDE SEQUENCE [LARGE SCALE GENOMIC DNA]</scope>
    <source>
        <strain evidence="2 3">CGMCC 1.12504</strain>
    </source>
</reference>
<dbReference type="EMBL" id="QLSV01000001">
    <property type="protein sequence ID" value="RAR51042.1"/>
    <property type="molecule type" value="Genomic_DNA"/>
</dbReference>
<proteinExistence type="predicted"/>
<keyword evidence="1" id="KW-1133">Transmembrane helix</keyword>
<gene>
    <name evidence="2" type="ORF">B0I10_101215</name>
</gene>
<dbReference type="AlphaFoldDB" id="A0A328WXW0"/>